<gene>
    <name evidence="2" type="ORF">V8G57_13305</name>
</gene>
<keyword evidence="3" id="KW-1185">Reference proteome</keyword>
<proteinExistence type="predicted"/>
<evidence type="ECO:0000313" key="3">
    <source>
        <dbReference type="Proteomes" id="UP001495910"/>
    </source>
</evidence>
<evidence type="ECO:0000259" key="1">
    <source>
        <dbReference type="Pfam" id="PF09937"/>
    </source>
</evidence>
<dbReference type="EMBL" id="JBANDC010000008">
    <property type="protein sequence ID" value="MEM4988367.1"/>
    <property type="molecule type" value="Genomic_DNA"/>
</dbReference>
<feature type="domain" description="DUF2169" evidence="1">
    <location>
        <begin position="21"/>
        <end position="107"/>
    </location>
</feature>
<evidence type="ECO:0000313" key="2">
    <source>
        <dbReference type="EMBL" id="MEM4988367.1"/>
    </source>
</evidence>
<protein>
    <submittedName>
        <fullName evidence="2">DUF2169 domain-containing protein</fullName>
    </submittedName>
</protein>
<dbReference type="Proteomes" id="UP001495910">
    <property type="component" value="Unassembled WGS sequence"/>
</dbReference>
<dbReference type="Pfam" id="PF09937">
    <property type="entry name" value="DUF2169"/>
    <property type="match status" value="2"/>
</dbReference>
<reference evidence="2 3" key="1">
    <citation type="submission" date="2024-02" db="EMBL/GenBank/DDBJ databases">
        <title>Draft genome sequence of Collimonas sp. strain H4R21, an effective mineral-weathering bacterial strain isolated from the beech rhizosphere.</title>
        <authorList>
            <person name="Morin E."/>
            <person name="Uroz S."/>
            <person name="Leveau J.H.J."/>
            <person name="Kumar R."/>
            <person name="Rey M.W."/>
            <person name="Pham J."/>
        </authorList>
    </citation>
    <scope>NUCLEOTIDE SEQUENCE [LARGE SCALE GENOMIC DNA]</scope>
    <source>
        <strain evidence="2 3">H4R21</strain>
    </source>
</reference>
<comment type="caution">
    <text evidence="2">The sequence shown here is derived from an EMBL/GenBank/DDBJ whole genome shotgun (WGS) entry which is preliminary data.</text>
</comment>
<name>A0ABU9PWI4_9BURK</name>
<feature type="domain" description="DUF2169" evidence="1">
    <location>
        <begin position="140"/>
        <end position="440"/>
    </location>
</feature>
<dbReference type="RefSeq" id="WP_342829809.1">
    <property type="nucleotide sequence ID" value="NZ_JBANDC010000008.1"/>
</dbReference>
<sequence>MEFRNLTSFPALAFEGIDQHGQSFHVAVLRQTLTFCSGRLEYAGTQAPLCEVDTFFGEMNRSSLRQESDLCQYKPKCDVIVNATAHAPQHKPAQHFEVLVRIKRADTQMAPPAAAQGLNPFTSPSQAEMEAWRIATAHAQRTRVPGAVLLEKKLAVTGERVFRQRAWPLRLAATLARWGTLGLIKANPWRLTSPRAFTEMPLRHEYAYGGECRVNAGDRGARRIGKKYRLTPAGLAGHPDREAAPALQPVAHRTCEQNLVGRGFAEPWFLRASGMKSVPAPRIEHPDAPLSARLFWQSLRGKFTDAGTLPRPFEPAGLGLRAKAHPQRRALLGTVDEAFIGSDAWLPQDFDFAIWNCAPPDQQIDYLAGDERIELINLCAPDAPGATIDAQGNTCLELALPGHACTLLMRMEDGAMFLHPMHIDSLLIEPEQGAVSLVWRAVIAKDADIRAVDLRQHCEFEAGFMQLIAEGARKQKSLGRAGSNVERELQHG</sequence>
<dbReference type="InterPro" id="IPR018683">
    <property type="entry name" value="DUF2169"/>
</dbReference>
<organism evidence="2 3">
    <name type="scientific">Collimonas rhizosphaerae</name>
    <dbReference type="NCBI Taxonomy" id="3126357"/>
    <lineage>
        <taxon>Bacteria</taxon>
        <taxon>Pseudomonadati</taxon>
        <taxon>Pseudomonadota</taxon>
        <taxon>Betaproteobacteria</taxon>
        <taxon>Burkholderiales</taxon>
        <taxon>Oxalobacteraceae</taxon>
        <taxon>Collimonas</taxon>
    </lineage>
</organism>
<accession>A0ABU9PWI4</accession>